<evidence type="ECO:0000313" key="2">
    <source>
        <dbReference type="EMBL" id="SHM40486.1"/>
    </source>
</evidence>
<dbReference type="InterPro" id="IPR023606">
    <property type="entry name" value="CoA-Trfase_III_dom_1_sf"/>
</dbReference>
<sequence length="204" mass="22088">MEVETSLLASLVSLTSVQGQRYLNLGDVPGPSGNVHPVIAPYGVFTAGDGELNIGAATQGMWLRLCDVINRPDLKADDRFVENADRMAHRDELKEIIEGELVHKGKAVWTELLVKAGIPAGPINTVEDVFNDVQVRHLGLVQTVKHPRLGDLPQISLPINLDGHGLPKVNTAPPDLGEHSEEILSEFGLANSEILMMREKGIIG</sequence>
<dbReference type="Gene3D" id="3.40.50.10540">
    <property type="entry name" value="Crotonobetainyl-coa:carnitine coa-transferase, domain 1"/>
    <property type="match status" value="1"/>
</dbReference>
<organism evidence="2 3">
    <name type="scientific">Roseovarius pacificus</name>
    <dbReference type="NCBI Taxonomy" id="337701"/>
    <lineage>
        <taxon>Bacteria</taxon>
        <taxon>Pseudomonadati</taxon>
        <taxon>Pseudomonadota</taxon>
        <taxon>Alphaproteobacteria</taxon>
        <taxon>Rhodobacterales</taxon>
        <taxon>Roseobacteraceae</taxon>
        <taxon>Roseovarius</taxon>
    </lineage>
</organism>
<dbReference type="InterPro" id="IPR044855">
    <property type="entry name" value="CoA-Trfase_III_dom3_sf"/>
</dbReference>
<dbReference type="GO" id="GO:0008410">
    <property type="term" value="F:CoA-transferase activity"/>
    <property type="evidence" value="ECO:0007669"/>
    <property type="project" value="TreeGrafter"/>
</dbReference>
<dbReference type="InterPro" id="IPR003673">
    <property type="entry name" value="CoA-Trfase_fam_III"/>
</dbReference>
<keyword evidence="3" id="KW-1185">Reference proteome</keyword>
<gene>
    <name evidence="2" type="ORF">SAMN05444398_11596</name>
</gene>
<evidence type="ECO:0000313" key="3">
    <source>
        <dbReference type="Proteomes" id="UP000183974"/>
    </source>
</evidence>
<name>A0A1M7II30_9RHOB</name>
<evidence type="ECO:0000256" key="1">
    <source>
        <dbReference type="ARBA" id="ARBA00022679"/>
    </source>
</evidence>
<accession>A0A1M7II30</accession>
<keyword evidence="1 2" id="KW-0808">Transferase</keyword>
<proteinExistence type="predicted"/>
<reference evidence="2 3" key="1">
    <citation type="submission" date="2016-11" db="EMBL/GenBank/DDBJ databases">
        <authorList>
            <person name="Jaros S."/>
            <person name="Januszkiewicz K."/>
            <person name="Wedrychowicz H."/>
        </authorList>
    </citation>
    <scope>NUCLEOTIDE SEQUENCE [LARGE SCALE GENOMIC DNA]</scope>
    <source>
        <strain evidence="2 3">DSM 29589</strain>
    </source>
</reference>
<dbReference type="Gene3D" id="3.30.1540.10">
    <property type="entry name" value="formyl-coa transferase, domain 3"/>
    <property type="match status" value="1"/>
</dbReference>
<dbReference type="STRING" id="337701.SAMN05444398_11596"/>
<dbReference type="Proteomes" id="UP000183974">
    <property type="component" value="Unassembled WGS sequence"/>
</dbReference>
<dbReference type="InterPro" id="IPR050483">
    <property type="entry name" value="CoA-transferase_III_domain"/>
</dbReference>
<dbReference type="EMBL" id="FRBR01000015">
    <property type="protein sequence ID" value="SHM40486.1"/>
    <property type="molecule type" value="Genomic_DNA"/>
</dbReference>
<dbReference type="PANTHER" id="PTHR48207:SF3">
    <property type="entry name" value="SUCCINATE--HYDROXYMETHYLGLUTARATE COA-TRANSFERASE"/>
    <property type="match status" value="1"/>
</dbReference>
<dbReference type="SUPFAM" id="SSF89796">
    <property type="entry name" value="CoA-transferase family III (CaiB/BaiF)"/>
    <property type="match status" value="1"/>
</dbReference>
<dbReference type="AlphaFoldDB" id="A0A1M7II30"/>
<protein>
    <submittedName>
        <fullName evidence="2">CoA-transferase family III</fullName>
    </submittedName>
</protein>
<dbReference type="PANTHER" id="PTHR48207">
    <property type="entry name" value="SUCCINATE--HYDROXYMETHYLGLUTARATE COA-TRANSFERASE"/>
    <property type="match status" value="1"/>
</dbReference>
<dbReference type="Pfam" id="PF02515">
    <property type="entry name" value="CoA_transf_3"/>
    <property type="match status" value="1"/>
</dbReference>